<feature type="chain" id="PRO_5003635938" evidence="1">
    <location>
        <begin position="21"/>
        <end position="165"/>
    </location>
</feature>
<dbReference type="STRING" id="946077.W5A_12651"/>
<accession>I0W7J0</accession>
<dbReference type="Gene3D" id="2.40.160.20">
    <property type="match status" value="1"/>
</dbReference>
<dbReference type="AlphaFoldDB" id="I0W7J0"/>
<protein>
    <submittedName>
        <fullName evidence="2">Uncharacterized protein</fullName>
    </submittedName>
</protein>
<name>I0W7J0_9FLAO</name>
<evidence type="ECO:0000256" key="1">
    <source>
        <dbReference type="SAM" id="SignalP"/>
    </source>
</evidence>
<dbReference type="OrthoDB" id="1163183at2"/>
<reference evidence="2 3" key="1">
    <citation type="journal article" date="2012" name="J. Bacteriol.">
        <title>Genome Sequence of the Halotolerant Bacterium Imtechella halotolerans K1T.</title>
        <authorList>
            <person name="Kumar S."/>
            <person name="Vikram S."/>
            <person name="Subramanian S."/>
            <person name="Raghava G.P."/>
            <person name="Pinnaka A.K."/>
        </authorList>
    </citation>
    <scope>NUCLEOTIDE SEQUENCE [LARGE SCALE GENOMIC DNA]</scope>
    <source>
        <strain evidence="2 3">K1</strain>
    </source>
</reference>
<gene>
    <name evidence="2" type="ORF">W5A_12651</name>
</gene>
<dbReference type="Proteomes" id="UP000005938">
    <property type="component" value="Unassembled WGS sequence"/>
</dbReference>
<dbReference type="EMBL" id="AJJU01000037">
    <property type="protein sequence ID" value="EID72356.1"/>
    <property type="molecule type" value="Genomic_DNA"/>
</dbReference>
<evidence type="ECO:0000313" key="3">
    <source>
        <dbReference type="Proteomes" id="UP000005938"/>
    </source>
</evidence>
<keyword evidence="1" id="KW-0732">Signal</keyword>
<dbReference type="InterPro" id="IPR011250">
    <property type="entry name" value="OMP/PagP_B-barrel"/>
</dbReference>
<dbReference type="RefSeq" id="WP_008241240.1">
    <property type="nucleotide sequence ID" value="NZ_AJJU01000037.1"/>
</dbReference>
<dbReference type="eggNOG" id="COG3637">
    <property type="taxonomic scope" value="Bacteria"/>
</dbReference>
<comment type="caution">
    <text evidence="2">The sequence shown here is derived from an EMBL/GenBank/DDBJ whole genome shotgun (WGS) entry which is preliminary data.</text>
</comment>
<sequence>MKKLSLSFCLLIGLFLSVNAQEKPKIGVFLAYGTEIENLGIGANAEFTISEKLSISPSIVYYLPKEEYGVKMNWLEVNANANYYFIKQANLDFYGFAGLSYNSIKVSYDQAWGINGSWSDGRVGLNLGSGIHFLNSKKITPFAELKYVIVDSGQLVLSGGLKFNL</sequence>
<feature type="signal peptide" evidence="1">
    <location>
        <begin position="1"/>
        <end position="20"/>
    </location>
</feature>
<organism evidence="2 3">
    <name type="scientific">Imtechella halotolerans K1</name>
    <dbReference type="NCBI Taxonomy" id="946077"/>
    <lineage>
        <taxon>Bacteria</taxon>
        <taxon>Pseudomonadati</taxon>
        <taxon>Bacteroidota</taxon>
        <taxon>Flavobacteriia</taxon>
        <taxon>Flavobacteriales</taxon>
        <taxon>Flavobacteriaceae</taxon>
        <taxon>Imtechella</taxon>
    </lineage>
</organism>
<dbReference type="SUPFAM" id="SSF56925">
    <property type="entry name" value="OMPA-like"/>
    <property type="match status" value="1"/>
</dbReference>
<proteinExistence type="predicted"/>
<keyword evidence="3" id="KW-1185">Reference proteome</keyword>
<evidence type="ECO:0000313" key="2">
    <source>
        <dbReference type="EMBL" id="EID72356.1"/>
    </source>
</evidence>